<evidence type="ECO:0000313" key="3">
    <source>
        <dbReference type="EMBL" id="EFA81662.1"/>
    </source>
</evidence>
<dbReference type="AlphaFoldDB" id="D3BAS5"/>
<comment type="caution">
    <text evidence="3">The sequence shown here is derived from an EMBL/GenBank/DDBJ whole genome shotgun (WGS) entry which is preliminary data.</text>
</comment>
<feature type="chain" id="PRO_5003041505" evidence="2">
    <location>
        <begin position="22"/>
        <end position="203"/>
    </location>
</feature>
<dbReference type="GeneID" id="31361140"/>
<keyword evidence="4" id="KW-1185">Reference proteome</keyword>
<gene>
    <name evidence="3" type="ORF">PPL_05656</name>
</gene>
<feature type="signal peptide" evidence="2">
    <location>
        <begin position="1"/>
        <end position="21"/>
    </location>
</feature>
<name>D3BAS5_HETP5</name>
<proteinExistence type="predicted"/>
<sequence length="203" mass="21467">MTKLIIIFVILLTFGSFIVNSESILNLTPDEKELLEKVINLKRVLSTQGQNIVIDGVSGQPREKIIPISVINNPGLLDLIIGPKGILGGILGSGGLLDGLLGQGGLIQTILTAVIDLVSKELQALLRPLALTPRQGASNAPILPFPVNPASGGIFIGNPFQTAGNAVIPPTIPNQNQSPADNTPKRSEHTTKVYHWSIGPTKI</sequence>
<keyword evidence="2" id="KW-0732">Signal</keyword>
<feature type="region of interest" description="Disordered" evidence="1">
    <location>
        <begin position="169"/>
        <end position="192"/>
    </location>
</feature>
<reference evidence="3 4" key="1">
    <citation type="journal article" date="2011" name="Genome Res.">
        <title>Phylogeny-wide analysis of social amoeba genomes highlights ancient origins for complex intercellular communication.</title>
        <authorList>
            <person name="Heidel A.J."/>
            <person name="Lawal H.M."/>
            <person name="Felder M."/>
            <person name="Schilde C."/>
            <person name="Helps N.R."/>
            <person name="Tunggal B."/>
            <person name="Rivero F."/>
            <person name="John U."/>
            <person name="Schleicher M."/>
            <person name="Eichinger L."/>
            <person name="Platzer M."/>
            <person name="Noegel A.A."/>
            <person name="Schaap P."/>
            <person name="Gloeckner G."/>
        </authorList>
    </citation>
    <scope>NUCLEOTIDE SEQUENCE [LARGE SCALE GENOMIC DNA]</scope>
    <source>
        <strain evidence="4">ATCC 26659 / Pp 5 / PN500</strain>
    </source>
</reference>
<dbReference type="Proteomes" id="UP000001396">
    <property type="component" value="Unassembled WGS sequence"/>
</dbReference>
<evidence type="ECO:0000256" key="1">
    <source>
        <dbReference type="SAM" id="MobiDB-lite"/>
    </source>
</evidence>
<accession>D3BAS5</accession>
<organism evidence="3 4">
    <name type="scientific">Heterostelium pallidum (strain ATCC 26659 / Pp 5 / PN500)</name>
    <name type="common">Cellular slime mold</name>
    <name type="synonym">Polysphondylium pallidum</name>
    <dbReference type="NCBI Taxonomy" id="670386"/>
    <lineage>
        <taxon>Eukaryota</taxon>
        <taxon>Amoebozoa</taxon>
        <taxon>Evosea</taxon>
        <taxon>Eumycetozoa</taxon>
        <taxon>Dictyostelia</taxon>
        <taxon>Acytosteliales</taxon>
        <taxon>Acytosteliaceae</taxon>
        <taxon>Heterostelium</taxon>
    </lineage>
</organism>
<dbReference type="EMBL" id="ADBJ01000025">
    <property type="protein sequence ID" value="EFA81662.1"/>
    <property type="molecule type" value="Genomic_DNA"/>
</dbReference>
<dbReference type="RefSeq" id="XP_020433779.1">
    <property type="nucleotide sequence ID" value="XM_020576530.1"/>
</dbReference>
<protein>
    <submittedName>
        <fullName evidence="3">Uncharacterized protein</fullName>
    </submittedName>
</protein>
<dbReference type="InParanoid" id="D3BAS5"/>
<evidence type="ECO:0000256" key="2">
    <source>
        <dbReference type="SAM" id="SignalP"/>
    </source>
</evidence>
<evidence type="ECO:0000313" key="4">
    <source>
        <dbReference type="Proteomes" id="UP000001396"/>
    </source>
</evidence>